<feature type="compositionally biased region" description="Low complexity" evidence="1">
    <location>
        <begin position="34"/>
        <end position="71"/>
    </location>
</feature>
<feature type="region of interest" description="Disordered" evidence="1">
    <location>
        <begin position="34"/>
        <end position="109"/>
    </location>
</feature>
<sequence>MALATSNSIGQSTLTAQVQLRLLRSISRSILGARTGSRRITSTSSAGQAPQPRRTTSTSPSPTTSSTAPPRKITTTTSAHHAGKSAAGAAPKSKSNPKSKNKSVSNSNPHTLGLSIGLRLGASILLIGGIFAFYAIKESGYVQRIIERRRQLAEDKKNAVPVWCPDDEPSVGELEYRPNARRLNYQETSTQEEGDFGSDGVP</sequence>
<accession>A0ABR1Y074</accession>
<feature type="region of interest" description="Disordered" evidence="1">
    <location>
        <begin position="180"/>
        <end position="202"/>
    </location>
</feature>
<keyword evidence="2" id="KW-0472">Membrane</keyword>
<evidence type="ECO:0000313" key="3">
    <source>
        <dbReference type="EMBL" id="KAK8173965.1"/>
    </source>
</evidence>
<name>A0ABR1Y074_9PEZI</name>
<organism evidence="3 4">
    <name type="scientific">Phyllosticta citrichinensis</name>
    <dbReference type="NCBI Taxonomy" id="1130410"/>
    <lineage>
        <taxon>Eukaryota</taxon>
        <taxon>Fungi</taxon>
        <taxon>Dikarya</taxon>
        <taxon>Ascomycota</taxon>
        <taxon>Pezizomycotina</taxon>
        <taxon>Dothideomycetes</taxon>
        <taxon>Dothideomycetes incertae sedis</taxon>
        <taxon>Botryosphaeriales</taxon>
        <taxon>Phyllostictaceae</taxon>
        <taxon>Phyllosticta</taxon>
    </lineage>
</organism>
<evidence type="ECO:0000256" key="1">
    <source>
        <dbReference type="SAM" id="MobiDB-lite"/>
    </source>
</evidence>
<evidence type="ECO:0000313" key="4">
    <source>
        <dbReference type="Proteomes" id="UP001456524"/>
    </source>
</evidence>
<feature type="transmembrane region" description="Helical" evidence="2">
    <location>
        <begin position="116"/>
        <end position="136"/>
    </location>
</feature>
<protein>
    <submittedName>
        <fullName evidence="3">Uncharacterized protein</fullName>
    </submittedName>
</protein>
<proteinExistence type="predicted"/>
<keyword evidence="2" id="KW-1133">Transmembrane helix</keyword>
<comment type="caution">
    <text evidence="3">The sequence shown here is derived from an EMBL/GenBank/DDBJ whole genome shotgun (WGS) entry which is preliminary data.</text>
</comment>
<evidence type="ECO:0000256" key="2">
    <source>
        <dbReference type="SAM" id="Phobius"/>
    </source>
</evidence>
<feature type="compositionally biased region" description="Low complexity" evidence="1">
    <location>
        <begin position="78"/>
        <end position="94"/>
    </location>
</feature>
<dbReference type="Proteomes" id="UP001456524">
    <property type="component" value="Unassembled WGS sequence"/>
</dbReference>
<gene>
    <name evidence="3" type="ORF">IWX90DRAFT_159286</name>
</gene>
<dbReference type="EMBL" id="JBBWUH010000003">
    <property type="protein sequence ID" value="KAK8173965.1"/>
    <property type="molecule type" value="Genomic_DNA"/>
</dbReference>
<keyword evidence="4" id="KW-1185">Reference proteome</keyword>
<keyword evidence="2" id="KW-0812">Transmembrane</keyword>
<reference evidence="3 4" key="1">
    <citation type="journal article" date="2022" name="G3 (Bethesda)">
        <title>Enemy or ally: a genomic approach to elucidate the lifestyle of Phyllosticta citrichinaensis.</title>
        <authorList>
            <person name="Buijs V.A."/>
            <person name="Groenewald J.Z."/>
            <person name="Haridas S."/>
            <person name="LaButti K.M."/>
            <person name="Lipzen A."/>
            <person name="Martin F.M."/>
            <person name="Barry K."/>
            <person name="Grigoriev I.V."/>
            <person name="Crous P.W."/>
            <person name="Seidl M.F."/>
        </authorList>
    </citation>
    <scope>NUCLEOTIDE SEQUENCE [LARGE SCALE GENOMIC DNA]</scope>
    <source>
        <strain evidence="3 4">CBS 129764</strain>
    </source>
</reference>